<evidence type="ECO:0000313" key="1">
    <source>
        <dbReference type="EMBL" id="MBB4071626.1"/>
    </source>
</evidence>
<keyword evidence="2" id="KW-1185">Reference proteome</keyword>
<accession>A0A840DR28</accession>
<organism evidence="1 2">
    <name type="scientific">Canibacter oris</name>
    <dbReference type="NCBI Taxonomy" id="1365628"/>
    <lineage>
        <taxon>Bacteria</taxon>
        <taxon>Bacillati</taxon>
        <taxon>Actinomycetota</taxon>
        <taxon>Actinomycetes</taxon>
        <taxon>Micrococcales</taxon>
        <taxon>Microbacteriaceae</taxon>
        <taxon>Canibacter</taxon>
    </lineage>
</organism>
<protein>
    <recommendedName>
        <fullName evidence="3">Phage tail protein</fullName>
    </recommendedName>
</protein>
<reference evidence="1" key="1">
    <citation type="submission" date="2020-08" db="EMBL/GenBank/DDBJ databases">
        <title>Sequencing the genomes of 1000 actinobacteria strains.</title>
        <authorList>
            <person name="Klenk H.-P."/>
        </authorList>
    </citation>
    <scope>NUCLEOTIDE SEQUENCE [LARGE SCALE GENOMIC DNA]</scope>
    <source>
        <strain evidence="1">DSM 27064</strain>
    </source>
</reference>
<dbReference type="InterPro" id="IPR058154">
    <property type="entry name" value="Bxb1_TTP-like"/>
</dbReference>
<name>A0A840DR28_9MICO</name>
<dbReference type="RefSeq" id="WP_183304654.1">
    <property type="nucleotide sequence ID" value="NZ_JACIFD010000008.1"/>
</dbReference>
<dbReference type="Proteomes" id="UP000571183">
    <property type="component" value="Unassembled WGS sequence"/>
</dbReference>
<dbReference type="AlphaFoldDB" id="A0A840DR28"/>
<evidence type="ECO:0008006" key="3">
    <source>
        <dbReference type="Google" id="ProtNLM"/>
    </source>
</evidence>
<dbReference type="Pfam" id="PF25681">
    <property type="entry name" value="Phage_TTP_17"/>
    <property type="match status" value="1"/>
</dbReference>
<dbReference type="EMBL" id="JACIFD010000008">
    <property type="protein sequence ID" value="MBB4071626.1"/>
    <property type="molecule type" value="Genomic_DNA"/>
</dbReference>
<comment type="caution">
    <text evidence="1">The sequence shown here is derived from an EMBL/GenBank/DDBJ whole genome shotgun (WGS) entry which is preliminary data.</text>
</comment>
<evidence type="ECO:0000313" key="2">
    <source>
        <dbReference type="Proteomes" id="UP000571183"/>
    </source>
</evidence>
<gene>
    <name evidence="1" type="ORF">F5897_000938</name>
</gene>
<proteinExistence type="predicted"/>
<sequence length="189" mass="20071">MSTTTTNNAANVSVGKPKAAGGIYFAPAGTTLPNDAKTALKSQFQGLGLVSEDGLTNSIEKDSSDIKDWSGQTVLKIVSGRTETFEHTFIETNEHVMKQVYGPANVSGDITNGLTVLHNDKELPTGVYVYEILLTGGRVKRIVIPNGQITEIGEVVYQSGEPIGYRVVITAYPDAAGNAAYEYIASLAS</sequence>